<feature type="chain" id="PRO_5031486959" evidence="1">
    <location>
        <begin position="29"/>
        <end position="619"/>
    </location>
</feature>
<comment type="caution">
    <text evidence="3">The sequence shown here is derived from an EMBL/GenBank/DDBJ whole genome shotgun (WGS) entry which is preliminary data.</text>
</comment>
<keyword evidence="4" id="KW-1185">Reference proteome</keyword>
<sequence length="619" mass="69517">MSRPPITRREWLALAGAGAAGLVDPALAAVAADPAGAEAASAGAKVLRLALRAAETGFDPAQVTDLYSRMVTGHIFEGLYQYDHLARPFRIKPLTADGMPESSDDFKVWTVRVRPGIYFAEDPAFGGKRRELVAADYVYTFKRFFDPALKSPVYQGLTDEGYIGLEELREAALKNRKPFDYDREVEGARAIDRYTIRFKLSKSRPRFLYGLAGSDLFGAVAREVVERYRDDIMAHPVGTGPFVLRQWRRSSLIVLERNPTYRERTYDAEPAADDAEGQALLRRFKGRRLPMVDRVELSVIEPSQPRWLAFLNGQLDLIDPVPPDLAKAAVPNAKLAPNLERRGIRAHTAINSDIGFTYFNMEDPVIGGLEPEKVALRRAICLGLDIPSEIRLIRNGQAIQAQGMVVPNTYGYDPSFKSEIGDYSPARANALLDVYGYVDRDRDGWRERPDGSPLVLQIATQGDELQRQLDELRRKDLTAIGIRTNLKVQQWPENLKAARAGKLQMWSLASSASSPDGFGTFAFLHGPQAGSGNFARFKLKAVDDLYARADVMPDSPERIELFRELTKYAAAYAPYKFHSHRIYVDLTQPWLLGYRRPLFWLENWMYLDIDTARRGALQA</sequence>
<accession>A0A7Y6TUU9</accession>
<keyword evidence="1" id="KW-0732">Signal</keyword>
<feature type="signal peptide" evidence="1">
    <location>
        <begin position="1"/>
        <end position="28"/>
    </location>
</feature>
<dbReference type="GO" id="GO:0043190">
    <property type="term" value="C:ATP-binding cassette (ABC) transporter complex"/>
    <property type="evidence" value="ECO:0007669"/>
    <property type="project" value="InterPro"/>
</dbReference>
<dbReference type="InterPro" id="IPR039424">
    <property type="entry name" value="SBP_5"/>
</dbReference>
<dbReference type="Proteomes" id="UP000529637">
    <property type="component" value="Unassembled WGS sequence"/>
</dbReference>
<name>A0A7Y6TUU9_9BURK</name>
<dbReference type="PIRSF" id="PIRSF002741">
    <property type="entry name" value="MppA"/>
    <property type="match status" value="1"/>
</dbReference>
<dbReference type="Gene3D" id="3.40.190.10">
    <property type="entry name" value="Periplasmic binding protein-like II"/>
    <property type="match status" value="1"/>
</dbReference>
<protein>
    <submittedName>
        <fullName evidence="3">Bicyclomycin resistance protein</fullName>
    </submittedName>
</protein>
<dbReference type="Gene3D" id="3.10.105.10">
    <property type="entry name" value="Dipeptide-binding Protein, Domain 3"/>
    <property type="match status" value="1"/>
</dbReference>
<evidence type="ECO:0000259" key="2">
    <source>
        <dbReference type="Pfam" id="PF00496"/>
    </source>
</evidence>
<dbReference type="RefSeq" id="WP_176065369.1">
    <property type="nucleotide sequence ID" value="NZ_JABWMJ010000001.1"/>
</dbReference>
<evidence type="ECO:0000256" key="1">
    <source>
        <dbReference type="SAM" id="SignalP"/>
    </source>
</evidence>
<dbReference type="InterPro" id="IPR030678">
    <property type="entry name" value="Peptide/Ni-bd"/>
</dbReference>
<dbReference type="GO" id="GO:0015833">
    <property type="term" value="P:peptide transport"/>
    <property type="evidence" value="ECO:0007669"/>
    <property type="project" value="TreeGrafter"/>
</dbReference>
<evidence type="ECO:0000313" key="4">
    <source>
        <dbReference type="Proteomes" id="UP000529637"/>
    </source>
</evidence>
<dbReference type="AlphaFoldDB" id="A0A7Y6TUU9"/>
<dbReference type="InterPro" id="IPR006311">
    <property type="entry name" value="TAT_signal"/>
</dbReference>
<evidence type="ECO:0000313" key="3">
    <source>
        <dbReference type="EMBL" id="NUZ04429.1"/>
    </source>
</evidence>
<dbReference type="PROSITE" id="PS51318">
    <property type="entry name" value="TAT"/>
    <property type="match status" value="1"/>
</dbReference>
<dbReference type="EMBL" id="JABWMJ010000001">
    <property type="protein sequence ID" value="NUZ04429.1"/>
    <property type="molecule type" value="Genomic_DNA"/>
</dbReference>
<dbReference type="InterPro" id="IPR000914">
    <property type="entry name" value="SBP_5_dom"/>
</dbReference>
<proteinExistence type="predicted"/>
<reference evidence="3 4" key="1">
    <citation type="submission" date="2020-06" db="EMBL/GenBank/DDBJ databases">
        <title>Schlegella sp. ID0723 isolated from air conditioner.</title>
        <authorList>
            <person name="Kim D.Y."/>
            <person name="Kim D.-U."/>
        </authorList>
    </citation>
    <scope>NUCLEOTIDE SEQUENCE [LARGE SCALE GENOMIC DNA]</scope>
    <source>
        <strain evidence="3 4">ID0723</strain>
    </source>
</reference>
<feature type="domain" description="Solute-binding protein family 5" evidence="2">
    <location>
        <begin position="91"/>
        <end position="526"/>
    </location>
</feature>
<dbReference type="GO" id="GO:0030288">
    <property type="term" value="C:outer membrane-bounded periplasmic space"/>
    <property type="evidence" value="ECO:0007669"/>
    <property type="project" value="UniProtKB-ARBA"/>
</dbReference>
<gene>
    <name evidence="3" type="ORF">HQN59_01505</name>
</gene>
<organism evidence="3 4">
    <name type="scientific">Piscinibacter koreensis</name>
    <dbReference type="NCBI Taxonomy" id="2742824"/>
    <lineage>
        <taxon>Bacteria</taxon>
        <taxon>Pseudomonadati</taxon>
        <taxon>Pseudomonadota</taxon>
        <taxon>Betaproteobacteria</taxon>
        <taxon>Burkholderiales</taxon>
        <taxon>Sphaerotilaceae</taxon>
        <taxon>Piscinibacter</taxon>
    </lineage>
</organism>
<dbReference type="SUPFAM" id="SSF53850">
    <property type="entry name" value="Periplasmic binding protein-like II"/>
    <property type="match status" value="1"/>
</dbReference>
<dbReference type="Pfam" id="PF00496">
    <property type="entry name" value="SBP_bac_5"/>
    <property type="match status" value="1"/>
</dbReference>
<dbReference type="GO" id="GO:1904680">
    <property type="term" value="F:peptide transmembrane transporter activity"/>
    <property type="evidence" value="ECO:0007669"/>
    <property type="project" value="TreeGrafter"/>
</dbReference>
<dbReference type="PANTHER" id="PTHR30290">
    <property type="entry name" value="PERIPLASMIC BINDING COMPONENT OF ABC TRANSPORTER"/>
    <property type="match status" value="1"/>
</dbReference>